<evidence type="ECO:0000256" key="2">
    <source>
        <dbReference type="PIRSR" id="PIRSR001238-1"/>
    </source>
</evidence>
<dbReference type="AlphaFoldDB" id="A0A0P8WBQ4"/>
<dbReference type="Proteomes" id="UP000050326">
    <property type="component" value="Unassembled WGS sequence"/>
</dbReference>
<keyword evidence="1 4" id="KW-0479">Metal-binding</keyword>
<dbReference type="OrthoDB" id="9775607at2"/>
<dbReference type="PANTHER" id="PTHR11647:SF1">
    <property type="entry name" value="COLLAPSIN RESPONSE MEDIATOR PROTEIN"/>
    <property type="match status" value="1"/>
</dbReference>
<feature type="active site" description="Proton acceptor" evidence="2">
    <location>
        <position position="286"/>
    </location>
</feature>
<dbReference type="InterPro" id="IPR006680">
    <property type="entry name" value="Amidohydro-rel"/>
</dbReference>
<keyword evidence="1" id="KW-0645">Protease</keyword>
<dbReference type="GO" id="GO:0006508">
    <property type="term" value="P:proteolysis"/>
    <property type="evidence" value="ECO:0007669"/>
    <property type="project" value="UniProtKB-KW"/>
</dbReference>
<dbReference type="GO" id="GO:0016810">
    <property type="term" value="F:hydrolase activity, acting on carbon-nitrogen (but not peptide) bonds"/>
    <property type="evidence" value="ECO:0007669"/>
    <property type="project" value="InterPro"/>
</dbReference>
<dbReference type="Gene3D" id="2.30.40.10">
    <property type="entry name" value="Urease, subunit C, domain 1"/>
    <property type="match status" value="1"/>
</dbReference>
<dbReference type="InterPro" id="IPR050378">
    <property type="entry name" value="Metallo-dep_Hydrolases_sf"/>
</dbReference>
<comment type="function">
    <text evidence="1">Catalyzes the hydrolytic cleavage of a subset of L-isoaspartyl (L-beta-aspartyl) dipeptides. Used to degrade proteins damaged by L-isoaspartyl residues formation.</text>
</comment>
<dbReference type="InterPro" id="IPR032466">
    <property type="entry name" value="Metal_Hydrolase"/>
</dbReference>
<keyword evidence="1 6" id="KW-0378">Hydrolase</keyword>
<feature type="binding site" evidence="4">
    <location>
        <position position="226"/>
    </location>
    <ligand>
        <name>Zn(2+)</name>
        <dbReference type="ChEBI" id="CHEBI:29105"/>
        <label>2</label>
        <note>catalytic</note>
    </ligand>
</feature>
<dbReference type="InterPro" id="IPR011059">
    <property type="entry name" value="Metal-dep_hydrolase_composite"/>
</dbReference>
<dbReference type="InterPro" id="IPR010229">
    <property type="entry name" value="Pept_M38_dipep"/>
</dbReference>
<keyword evidence="1 4" id="KW-0862">Zinc</keyword>
<evidence type="ECO:0000259" key="5">
    <source>
        <dbReference type="Pfam" id="PF01979"/>
    </source>
</evidence>
<feature type="domain" description="Amidohydrolase-related" evidence="5">
    <location>
        <begin position="54"/>
        <end position="377"/>
    </location>
</feature>
<feature type="binding site" evidence="3">
    <location>
        <position position="229"/>
    </location>
    <ligand>
        <name>substrate</name>
    </ligand>
</feature>
<feature type="binding site" evidence="3">
    <location>
        <position position="101"/>
    </location>
    <ligand>
        <name>substrate</name>
    </ligand>
</feature>
<comment type="PTM">
    <text evidence="1">Carboxylation allows a single lysine to coordinate two zinc ions.</text>
</comment>
<dbReference type="STRING" id="36849.OXPF_10460"/>
<dbReference type="SUPFAM" id="SSF51556">
    <property type="entry name" value="Metallo-dependent hydrolases"/>
    <property type="match status" value="1"/>
</dbReference>
<dbReference type="EC" id="3.4.19.-" evidence="1"/>
<evidence type="ECO:0000313" key="6">
    <source>
        <dbReference type="EMBL" id="KPU45351.1"/>
    </source>
</evidence>
<dbReference type="EMBL" id="LKET01000024">
    <property type="protein sequence ID" value="KPU45351.1"/>
    <property type="molecule type" value="Genomic_DNA"/>
</dbReference>
<dbReference type="Gene3D" id="3.20.20.140">
    <property type="entry name" value="Metal-dependent hydrolases"/>
    <property type="match status" value="1"/>
</dbReference>
<feature type="binding site" evidence="3">
    <location>
        <position position="132"/>
    </location>
    <ligand>
        <name>substrate</name>
    </ligand>
</feature>
<comment type="cofactor">
    <cofactor evidence="1 4">
        <name>Zn(2+)</name>
        <dbReference type="ChEBI" id="CHEBI:29105"/>
    </cofactor>
    <text evidence="1 4">Binds 2 Zn(2+) ions per subunit.</text>
</comment>
<protein>
    <recommendedName>
        <fullName evidence="1">Isoaspartyl dipeptidase</fullName>
        <ecNumber evidence="1">3.4.19.-</ecNumber>
    </recommendedName>
</protein>
<dbReference type="PIRSF" id="PIRSF001238">
    <property type="entry name" value="IadA"/>
    <property type="match status" value="1"/>
</dbReference>
<gene>
    <name evidence="6" type="primary">iadA</name>
    <name evidence="6" type="ORF">OXPF_10460</name>
</gene>
<dbReference type="PATRIC" id="fig|36849.3.peg.1118"/>
<dbReference type="SUPFAM" id="SSF51338">
    <property type="entry name" value="Composite domain of metallo-dependent hydrolases"/>
    <property type="match status" value="1"/>
</dbReference>
<feature type="binding site" evidence="3">
    <location>
        <begin position="70"/>
        <end position="72"/>
    </location>
    <ligand>
        <name>substrate</name>
    </ligand>
</feature>
<keyword evidence="7" id="KW-1185">Reference proteome</keyword>
<sequence length="394" mass="42553">MLKIIKDIEVYSPEYSGKKDVLLINDKIGKISDNIDLPSVSFYDIEVISGEDKILTPGFIDGHVHITGGGGEGGFTTRTPEAMLTDITSFGITTVVGCLGTDGTTRHMAALLAKARALEEEGITTYIYTGSYEIPTRNITDNSRNDIILIDKIIGIGEIAISDHRSAQPTTQDILRLAAEARVGGMLSGKAGVLHLHVGDGKRKLSQLFEITNIGEIPPEQMVPTHINRTRELLYDSIKYAKSGGYVDITSSIKPVLDGSIVKPSTALKMMLINGVPQEKITMSSDGNGSSPEFDSKGNLLRLGVGSLRDNHSEFCDAVFKENIPVDTALMPLTSNPADVLKLSNKKGRIQPGLDADIILMNKEDLSIDTVIAKGKVMVKEGKPVVFGTFEKLI</sequence>
<organism evidence="6 7">
    <name type="scientific">Oxobacter pfennigii</name>
    <dbReference type="NCBI Taxonomy" id="36849"/>
    <lineage>
        <taxon>Bacteria</taxon>
        <taxon>Bacillati</taxon>
        <taxon>Bacillota</taxon>
        <taxon>Clostridia</taxon>
        <taxon>Eubacteriales</taxon>
        <taxon>Clostridiaceae</taxon>
        <taxon>Oxobacter</taxon>
    </lineage>
</organism>
<evidence type="ECO:0000313" key="7">
    <source>
        <dbReference type="Proteomes" id="UP000050326"/>
    </source>
</evidence>
<dbReference type="Pfam" id="PF01979">
    <property type="entry name" value="Amidohydro_1"/>
    <property type="match status" value="1"/>
</dbReference>
<dbReference type="GO" id="GO:0008798">
    <property type="term" value="F:beta-aspartyl-peptidase activity"/>
    <property type="evidence" value="ECO:0007669"/>
    <property type="project" value="InterPro"/>
</dbReference>
<comment type="similarity">
    <text evidence="1">Belongs to the peptidase M38 family.</text>
</comment>
<feature type="binding site" evidence="4">
    <location>
        <position position="65"/>
    </location>
    <ligand>
        <name>Zn(2+)</name>
        <dbReference type="ChEBI" id="CHEBI:29105"/>
        <label>1</label>
        <note>catalytic</note>
    </ligand>
</feature>
<feature type="binding site" evidence="4">
    <location>
        <position position="197"/>
    </location>
    <ligand>
        <name>Zn(2+)</name>
        <dbReference type="ChEBI" id="CHEBI:29105"/>
        <label>2</label>
        <note>catalytic</note>
    </ligand>
</feature>
<dbReference type="RefSeq" id="WP_054874151.1">
    <property type="nucleotide sequence ID" value="NZ_LKET01000024.1"/>
</dbReference>
<evidence type="ECO:0000256" key="4">
    <source>
        <dbReference type="PIRSR" id="PIRSR001238-3"/>
    </source>
</evidence>
<name>A0A0P8WBQ4_9CLOT</name>
<proteinExistence type="inferred from homology"/>
<evidence type="ECO:0000256" key="3">
    <source>
        <dbReference type="PIRSR" id="PIRSR001238-2"/>
    </source>
</evidence>
<feature type="binding site" evidence="4">
    <location>
        <position position="286"/>
    </location>
    <ligand>
        <name>Zn(2+)</name>
        <dbReference type="ChEBI" id="CHEBI:29105"/>
        <label>1</label>
        <note>catalytic</note>
    </ligand>
</feature>
<dbReference type="GO" id="GO:0008237">
    <property type="term" value="F:metallopeptidase activity"/>
    <property type="evidence" value="ECO:0007669"/>
    <property type="project" value="UniProtKB-KW"/>
</dbReference>
<comment type="subcellular location">
    <subcellularLocation>
        <location evidence="1">Cytoplasm</location>
    </subcellularLocation>
</comment>
<feature type="binding site" evidence="4">
    <location>
        <position position="63"/>
    </location>
    <ligand>
        <name>Zn(2+)</name>
        <dbReference type="ChEBI" id="CHEBI:29105"/>
        <label>1</label>
        <note>catalytic</note>
    </ligand>
</feature>
<feature type="binding site" evidence="3">
    <location>
        <position position="290"/>
    </location>
    <ligand>
        <name>substrate</name>
    </ligand>
</feature>
<dbReference type="NCBIfam" id="TIGR01975">
    <property type="entry name" value="isoAsp_dipep"/>
    <property type="match status" value="1"/>
</dbReference>
<feature type="binding site" evidence="3">
    <location>
        <position position="165"/>
    </location>
    <ligand>
        <name>substrate</name>
    </ligand>
</feature>
<dbReference type="GO" id="GO:0005737">
    <property type="term" value="C:cytoplasm"/>
    <property type="evidence" value="ECO:0007669"/>
    <property type="project" value="UniProtKB-SubCell"/>
</dbReference>
<accession>A0A0P8WBQ4</accession>
<keyword evidence="1" id="KW-0482">Metalloprotease</keyword>
<evidence type="ECO:0000256" key="1">
    <source>
        <dbReference type="PIRNR" id="PIRNR001238"/>
    </source>
</evidence>
<comment type="caution">
    <text evidence="6">The sequence shown here is derived from an EMBL/GenBank/DDBJ whole genome shotgun (WGS) entry which is preliminary data.</text>
</comment>
<reference evidence="6 7" key="1">
    <citation type="submission" date="2015-09" db="EMBL/GenBank/DDBJ databases">
        <title>Genome sequence of Oxobacter pfennigii DSM 3222.</title>
        <authorList>
            <person name="Poehlein A."/>
            <person name="Bengelsdorf F.R."/>
            <person name="Schiel-Bengelsdorf B."/>
            <person name="Duerre P."/>
            <person name="Daniel R."/>
        </authorList>
    </citation>
    <scope>NUCLEOTIDE SEQUENCE [LARGE SCALE GENOMIC DNA]</scope>
    <source>
        <strain evidence="6 7">DSM 3222</strain>
    </source>
</reference>
<dbReference type="PANTHER" id="PTHR11647">
    <property type="entry name" value="HYDRANTOINASE/DIHYDROPYRIMIDINASE FAMILY MEMBER"/>
    <property type="match status" value="1"/>
</dbReference>
<dbReference type="GO" id="GO:0046872">
    <property type="term" value="F:metal ion binding"/>
    <property type="evidence" value="ECO:0007669"/>
    <property type="project" value="UniProtKB-KW"/>
</dbReference>